<keyword evidence="2" id="KW-1185">Reference proteome</keyword>
<keyword evidence="1" id="KW-0436">Ligase</keyword>
<evidence type="ECO:0000313" key="1">
    <source>
        <dbReference type="EMBL" id="SFR79619.1"/>
    </source>
</evidence>
<dbReference type="OrthoDB" id="793003at2"/>
<dbReference type="RefSeq" id="WP_093309991.1">
    <property type="nucleotide sequence ID" value="NZ_FOZG01000001.1"/>
</dbReference>
<dbReference type="EMBL" id="FOZG01000001">
    <property type="protein sequence ID" value="SFR79619.1"/>
    <property type="molecule type" value="Genomic_DNA"/>
</dbReference>
<gene>
    <name evidence="1" type="ORF">SAMN05192580_0423</name>
</gene>
<dbReference type="Pfam" id="PF13563">
    <property type="entry name" value="2_5_RNA_ligase2"/>
    <property type="match status" value="1"/>
</dbReference>
<accession>A0A1I6JL19</accession>
<evidence type="ECO:0000313" key="2">
    <source>
        <dbReference type="Proteomes" id="UP000198824"/>
    </source>
</evidence>
<protein>
    <submittedName>
        <fullName evidence="1">2'-5' RNA ligase superfamily protein</fullName>
    </submittedName>
</protein>
<dbReference type="Gene3D" id="3.90.1140.10">
    <property type="entry name" value="Cyclic phosphodiesterase"/>
    <property type="match status" value="1"/>
</dbReference>
<dbReference type="STRING" id="1166337.SAMN05192580_0423"/>
<dbReference type="Proteomes" id="UP000198824">
    <property type="component" value="Unassembled WGS sequence"/>
</dbReference>
<proteinExistence type="predicted"/>
<dbReference type="GO" id="GO:0016874">
    <property type="term" value="F:ligase activity"/>
    <property type="evidence" value="ECO:0007669"/>
    <property type="project" value="UniProtKB-KW"/>
</dbReference>
<organism evidence="1 2">
    <name type="scientific">Sphingomonas jatrophae</name>
    <dbReference type="NCBI Taxonomy" id="1166337"/>
    <lineage>
        <taxon>Bacteria</taxon>
        <taxon>Pseudomonadati</taxon>
        <taxon>Pseudomonadota</taxon>
        <taxon>Alphaproteobacteria</taxon>
        <taxon>Sphingomonadales</taxon>
        <taxon>Sphingomonadaceae</taxon>
        <taxon>Sphingomonas</taxon>
    </lineage>
</organism>
<reference evidence="1 2" key="1">
    <citation type="submission" date="2016-10" db="EMBL/GenBank/DDBJ databases">
        <authorList>
            <person name="de Groot N.N."/>
        </authorList>
    </citation>
    <scope>NUCLEOTIDE SEQUENCE [LARGE SCALE GENOMIC DNA]</scope>
    <source>
        <strain evidence="1 2">S5-249</strain>
    </source>
</reference>
<dbReference type="AlphaFoldDB" id="A0A1I6JL19"/>
<name>A0A1I6JL19_9SPHN</name>
<sequence>MTAATATAPIIVTALLGPDDFAWFDGLRQRHFPPERNHLSAHLTMFHHLPPSIGDELDRRLAQAVRAPAPAATLASVMKLGRGTAFRIDSPDLAAIRSDLAHAFADCLTPQDAGGWRAHVTIQNKVEPREAAALYANLMKGFCPRPVRIAGLASWWYRGGPWELRARFAFRG</sequence>